<reference evidence="2" key="2">
    <citation type="submission" date="2025-08" db="UniProtKB">
        <authorList>
            <consortium name="Ensembl"/>
        </authorList>
    </citation>
    <scope>IDENTIFICATION</scope>
</reference>
<protein>
    <submittedName>
        <fullName evidence="2">Uncharacterized protein</fullName>
    </submittedName>
</protein>
<evidence type="ECO:0000313" key="2">
    <source>
        <dbReference type="Ensembl" id="ENSHHUP00000038749.1"/>
    </source>
</evidence>
<accession>A0A4W5MM58</accession>
<dbReference type="GeneTree" id="ENSGT00940000158992"/>
<proteinExistence type="predicted"/>
<reference evidence="3" key="1">
    <citation type="submission" date="2018-06" db="EMBL/GenBank/DDBJ databases">
        <title>Genome assembly of Danube salmon.</title>
        <authorList>
            <person name="Macqueen D.J."/>
            <person name="Gundappa M.K."/>
        </authorList>
    </citation>
    <scope>NUCLEOTIDE SEQUENCE [LARGE SCALE GENOMIC DNA]</scope>
</reference>
<sequence length="97" mass="11031">TIWSPSRTQDAGHDVVRPGPAVQRAPLTQVTHNDRSWRAWFDKPAPEDALVPDGYNTMLDTFRKLLLIRSWCPNRTIAQTRTSPFGSNLEGNYKKPL</sequence>
<reference evidence="2" key="3">
    <citation type="submission" date="2025-09" db="UniProtKB">
        <authorList>
            <consortium name="Ensembl"/>
        </authorList>
    </citation>
    <scope>IDENTIFICATION</scope>
</reference>
<organism evidence="2 3">
    <name type="scientific">Hucho hucho</name>
    <name type="common">huchen</name>
    <dbReference type="NCBI Taxonomy" id="62062"/>
    <lineage>
        <taxon>Eukaryota</taxon>
        <taxon>Metazoa</taxon>
        <taxon>Chordata</taxon>
        <taxon>Craniata</taxon>
        <taxon>Vertebrata</taxon>
        <taxon>Euteleostomi</taxon>
        <taxon>Actinopterygii</taxon>
        <taxon>Neopterygii</taxon>
        <taxon>Teleostei</taxon>
        <taxon>Protacanthopterygii</taxon>
        <taxon>Salmoniformes</taxon>
        <taxon>Salmonidae</taxon>
        <taxon>Salmoninae</taxon>
        <taxon>Hucho</taxon>
    </lineage>
</organism>
<evidence type="ECO:0000313" key="3">
    <source>
        <dbReference type="Proteomes" id="UP000314982"/>
    </source>
</evidence>
<evidence type="ECO:0000256" key="1">
    <source>
        <dbReference type="SAM" id="MobiDB-lite"/>
    </source>
</evidence>
<name>A0A4W5MM58_9TELE</name>
<dbReference type="Ensembl" id="ENSHHUT00000040273.1">
    <property type="protein sequence ID" value="ENSHHUP00000038749.1"/>
    <property type="gene ID" value="ENSHHUG00000024154.1"/>
</dbReference>
<dbReference type="Proteomes" id="UP000314982">
    <property type="component" value="Unassembled WGS sequence"/>
</dbReference>
<keyword evidence="3" id="KW-1185">Reference proteome</keyword>
<dbReference type="STRING" id="62062.ENSHHUP00000038749"/>
<dbReference type="AlphaFoldDB" id="A0A4W5MM58"/>
<feature type="region of interest" description="Disordered" evidence="1">
    <location>
        <begin position="1"/>
        <end position="29"/>
    </location>
</feature>